<dbReference type="EMBL" id="BGPR01040646">
    <property type="protein sequence ID" value="GBO16811.1"/>
    <property type="molecule type" value="Genomic_DNA"/>
</dbReference>
<dbReference type="AlphaFoldDB" id="A0A4Y2UX25"/>
<evidence type="ECO:0000313" key="1">
    <source>
        <dbReference type="EMBL" id="GBO16811.1"/>
    </source>
</evidence>
<comment type="caution">
    <text evidence="1">The sequence shown here is derived from an EMBL/GenBank/DDBJ whole genome shotgun (WGS) entry which is preliminary data.</text>
</comment>
<proteinExistence type="predicted"/>
<reference evidence="1 2" key="1">
    <citation type="journal article" date="2019" name="Sci. Rep.">
        <title>Orb-weaving spider Araneus ventricosus genome elucidates the spidroin gene catalogue.</title>
        <authorList>
            <person name="Kono N."/>
            <person name="Nakamura H."/>
            <person name="Ohtoshi R."/>
            <person name="Moran D.A.P."/>
            <person name="Shinohara A."/>
            <person name="Yoshida Y."/>
            <person name="Fujiwara M."/>
            <person name="Mori M."/>
            <person name="Tomita M."/>
            <person name="Arakawa K."/>
        </authorList>
    </citation>
    <scope>NUCLEOTIDE SEQUENCE [LARGE SCALE GENOMIC DNA]</scope>
</reference>
<evidence type="ECO:0000313" key="2">
    <source>
        <dbReference type="Proteomes" id="UP000499080"/>
    </source>
</evidence>
<keyword evidence="2" id="KW-1185">Reference proteome</keyword>
<dbReference type="Proteomes" id="UP000499080">
    <property type="component" value="Unassembled WGS sequence"/>
</dbReference>
<sequence>MGSWKLPDPLDEKFKSMIKKWQLLVLNQDDGSDFAKVLSISSHKFITFFITNLFHRHVVINRVERPPDYNDVRYSLRNGSEVCRIPDEKFKSMIKKMAALSSLNSR</sequence>
<name>A0A4Y2UX25_ARAVE</name>
<protein>
    <submittedName>
        <fullName evidence="1">Uncharacterized protein</fullName>
    </submittedName>
</protein>
<organism evidence="1 2">
    <name type="scientific">Araneus ventricosus</name>
    <name type="common">Orbweaver spider</name>
    <name type="synonym">Epeira ventricosa</name>
    <dbReference type="NCBI Taxonomy" id="182803"/>
    <lineage>
        <taxon>Eukaryota</taxon>
        <taxon>Metazoa</taxon>
        <taxon>Ecdysozoa</taxon>
        <taxon>Arthropoda</taxon>
        <taxon>Chelicerata</taxon>
        <taxon>Arachnida</taxon>
        <taxon>Araneae</taxon>
        <taxon>Araneomorphae</taxon>
        <taxon>Entelegynae</taxon>
        <taxon>Araneoidea</taxon>
        <taxon>Araneidae</taxon>
        <taxon>Araneus</taxon>
    </lineage>
</organism>
<accession>A0A4Y2UX25</accession>
<gene>
    <name evidence="1" type="ORF">AVEN_61163_1</name>
</gene>